<evidence type="ECO:0000256" key="3">
    <source>
        <dbReference type="ARBA" id="ARBA00023242"/>
    </source>
</evidence>
<dbReference type="InterPro" id="IPR016024">
    <property type="entry name" value="ARM-type_fold"/>
</dbReference>
<dbReference type="EMBL" id="CP014585">
    <property type="protein sequence ID" value="ANZ75558.1"/>
    <property type="molecule type" value="Genomic_DNA"/>
</dbReference>
<dbReference type="InterPro" id="IPR007015">
    <property type="entry name" value="DNA_pol_V/MYBBP1A"/>
</dbReference>
<evidence type="ECO:0000313" key="6">
    <source>
        <dbReference type="Proteomes" id="UP000094565"/>
    </source>
</evidence>
<dbReference type="OrthoDB" id="342531at2759"/>
<dbReference type="Proteomes" id="UP000094565">
    <property type="component" value="Chromosome 2"/>
</dbReference>
<dbReference type="PANTHER" id="PTHR13213:SF2">
    <property type="entry name" value="MYB-BINDING PROTEIN 1A"/>
    <property type="match status" value="1"/>
</dbReference>
<dbReference type="AlphaFoldDB" id="A0A1B2JCM4"/>
<dbReference type="SUPFAM" id="SSF48371">
    <property type="entry name" value="ARM repeat"/>
    <property type="match status" value="1"/>
</dbReference>
<dbReference type="GO" id="GO:0006355">
    <property type="term" value="P:regulation of DNA-templated transcription"/>
    <property type="evidence" value="ECO:0007669"/>
    <property type="project" value="InterPro"/>
</dbReference>
<keyword evidence="3" id="KW-0539">Nucleus</keyword>
<evidence type="ECO:0000313" key="5">
    <source>
        <dbReference type="EMBL" id="ANZ75558.1"/>
    </source>
</evidence>
<evidence type="ECO:0000256" key="4">
    <source>
        <dbReference type="SAM" id="MobiDB-lite"/>
    </source>
</evidence>
<name>A0A1B2JCM4_PICPA</name>
<protein>
    <submittedName>
        <fullName evidence="5">BA75_02549T0</fullName>
    </submittedName>
</protein>
<keyword evidence="6" id="KW-1185">Reference proteome</keyword>
<evidence type="ECO:0000256" key="1">
    <source>
        <dbReference type="ARBA" id="ARBA00004123"/>
    </source>
</evidence>
<comment type="subcellular location">
    <subcellularLocation>
        <location evidence="1">Nucleus</location>
    </subcellularLocation>
</comment>
<gene>
    <name evidence="5" type="primary">POL5</name>
    <name evidence="5" type="ORF">ATY40_BA7502549</name>
</gene>
<feature type="compositionally biased region" description="Acidic residues" evidence="4">
    <location>
        <begin position="686"/>
        <end position="709"/>
    </location>
</feature>
<sequence>MSSVSLDHYYYLASDLEEERIKGASNLLKELVEADNKKDYNYALNRLIKGLSSERASSRVGFSLALSELIVLLIGRGDITVESYLNELYKVLEKVAPNKHGKIDKQTLFGKLFGIQALLNSKIVKNDDYSTLKMILRRLLKLSSTKPWLRETCFSTICSLLVQYDLVKDFEIINYLLSTLLENKVILSLEGILVHLTIPWKSRSKLVLLTDAYKQNGDQLWSQGNPLMVKNLPQLSLVLRQGAVDEDQKGKQRGWTPSLHTVWTLIIDELIHTTNDEPPKKKKKSKERAVDKEERLTLERFWTPIIDENFFSSDSSSQKKYWGFSVLLAVLEHKDLKPSHVRFLFSPNLMANLIHQSANNDRQLNKMARKVLTRICETCKDAEFVVPTLKTLLRHNVKFDRMSKTKTISTIIDNSDEIVMDEVTDFIINWANTLQPDYANFLQDYLSILDQLLHFVRDKKGSLSSTNITWVQNIVDHLIKVSFFKVPNTQEFEAISNTAYERLISILSEVLSQPPTDGSNWPTYIVNKLVDLENNSGLELRHSLDDELEQFKIEGLEILSTLGKQLKVVSDEKKAMHIVCFQILYSLAILNVFAGDADSINMIQDISTAYDKMVSNEERVGVEILVEIIVSFVSQDSSLMKKLALVVWDHIVDEVELSHLQTLFDILKVQENQEGKEKLFDNKNDEVEDEDEDEDKEEDDNEIGEEDVKDELNIDQIDKKTNEALAKVLGLPSNVAELHETNSGQNSSYEEDSEDMSMDDEQMMAIDATLANIFKERQHALISQGNGKKKQQKQDKDTVVFLKGRILDMLDTVVSKRSTDLLNVEIVMPLLNLMARTNTLQLGEKAHKLLKTKVCRARIEVKLSDEQVFDLKRTLDQIQRFASKATIKAVSNGCNQSSIFIVKTLLSGSPNPEVLIEDILKIYTKSLLDWYRTPGNKTQSGMFFDLINWLYSKKK</sequence>
<comment type="similarity">
    <text evidence="2">Belongs to the MYBBP1A family.</text>
</comment>
<organism evidence="5 6">
    <name type="scientific">Komagataella pastoris</name>
    <name type="common">Yeast</name>
    <name type="synonym">Pichia pastoris</name>
    <dbReference type="NCBI Taxonomy" id="4922"/>
    <lineage>
        <taxon>Eukaryota</taxon>
        <taxon>Fungi</taxon>
        <taxon>Dikarya</taxon>
        <taxon>Ascomycota</taxon>
        <taxon>Saccharomycotina</taxon>
        <taxon>Pichiomycetes</taxon>
        <taxon>Pichiales</taxon>
        <taxon>Pichiaceae</taxon>
        <taxon>Komagataella</taxon>
    </lineage>
</organism>
<dbReference type="GO" id="GO:0000182">
    <property type="term" value="F:rDNA binding"/>
    <property type="evidence" value="ECO:0007669"/>
    <property type="project" value="TreeGrafter"/>
</dbReference>
<accession>A0A1B2JCM4</accession>
<dbReference type="PANTHER" id="PTHR13213">
    <property type="entry name" value="MYB-BINDING PROTEIN 1A FAMILY MEMBER"/>
    <property type="match status" value="1"/>
</dbReference>
<dbReference type="Pfam" id="PF04931">
    <property type="entry name" value="DNA_pol_phi"/>
    <property type="match status" value="1"/>
</dbReference>
<feature type="region of interest" description="Disordered" evidence="4">
    <location>
        <begin position="677"/>
        <end position="714"/>
    </location>
</feature>
<reference evidence="5 6" key="1">
    <citation type="submission" date="2016-02" db="EMBL/GenBank/DDBJ databases">
        <title>Comparative genomic and transcriptomic foundation for Pichia pastoris.</title>
        <authorList>
            <person name="Love K.R."/>
            <person name="Shah K.A."/>
            <person name="Whittaker C.A."/>
            <person name="Wu J."/>
            <person name="Bartlett M.C."/>
            <person name="Ma D."/>
            <person name="Leeson R.L."/>
            <person name="Priest M."/>
            <person name="Young S.K."/>
            <person name="Love J.C."/>
        </authorList>
    </citation>
    <scope>NUCLEOTIDE SEQUENCE [LARGE SCALE GENOMIC DNA]</scope>
    <source>
        <strain evidence="5 6">ATCC 28485</strain>
    </source>
</reference>
<proteinExistence type="inferred from homology"/>
<dbReference type="GO" id="GO:0005730">
    <property type="term" value="C:nucleolus"/>
    <property type="evidence" value="ECO:0007669"/>
    <property type="project" value="InterPro"/>
</dbReference>
<evidence type="ECO:0000256" key="2">
    <source>
        <dbReference type="ARBA" id="ARBA00006809"/>
    </source>
</evidence>